<dbReference type="InterPro" id="IPR011008">
    <property type="entry name" value="Dimeric_a/b-barrel"/>
</dbReference>
<dbReference type="Gene3D" id="3.30.70.100">
    <property type="match status" value="1"/>
</dbReference>
<dbReference type="EMBL" id="NEVP01000004">
    <property type="protein sequence ID" value="OZI53733.1"/>
    <property type="molecule type" value="Genomic_DNA"/>
</dbReference>
<dbReference type="RefSeq" id="WP_094799240.1">
    <property type="nucleotide sequence ID" value="NZ_NEVN01000004.1"/>
</dbReference>
<comment type="caution">
    <text evidence="1">The sequence shown here is derived from an EMBL/GenBank/DDBJ whole genome shotgun (WGS) entry which is preliminary data.</text>
</comment>
<dbReference type="OrthoDB" id="9792392at2"/>
<protein>
    <submittedName>
        <fullName evidence="1">RNA signal recognition particle</fullName>
    </submittedName>
</protein>
<evidence type="ECO:0000313" key="1">
    <source>
        <dbReference type="EMBL" id="OZI53733.1"/>
    </source>
</evidence>
<evidence type="ECO:0000313" key="2">
    <source>
        <dbReference type="Proteomes" id="UP000216913"/>
    </source>
</evidence>
<keyword evidence="2" id="KW-1185">Reference proteome</keyword>
<name>A0A261TYN8_9BORD</name>
<reference evidence="1 2" key="1">
    <citation type="submission" date="2017-05" db="EMBL/GenBank/DDBJ databases">
        <title>Complete and WGS of Bordetella genogroups.</title>
        <authorList>
            <person name="Spilker T."/>
            <person name="LiPuma J."/>
        </authorList>
    </citation>
    <scope>NUCLEOTIDE SEQUENCE [LARGE SCALE GENOMIC DNA]</scope>
    <source>
        <strain evidence="1 2">AU10456</strain>
    </source>
</reference>
<dbReference type="InterPro" id="IPR009874">
    <property type="entry name" value="DUF1428"/>
</dbReference>
<dbReference type="Pfam" id="PF07237">
    <property type="entry name" value="DUF1428"/>
    <property type="match status" value="1"/>
</dbReference>
<dbReference type="PIRSF" id="PIRSF007028">
    <property type="entry name" value="UCP007028"/>
    <property type="match status" value="1"/>
</dbReference>
<proteinExistence type="predicted"/>
<gene>
    <name evidence="1" type="ORF">CAL25_07150</name>
</gene>
<organism evidence="1 2">
    <name type="scientific">Bordetella genomosp. 5</name>
    <dbReference type="NCBI Taxonomy" id="1395608"/>
    <lineage>
        <taxon>Bacteria</taxon>
        <taxon>Pseudomonadati</taxon>
        <taxon>Pseudomonadota</taxon>
        <taxon>Betaproteobacteria</taxon>
        <taxon>Burkholderiales</taxon>
        <taxon>Alcaligenaceae</taxon>
        <taxon>Bordetella</taxon>
    </lineage>
</organism>
<sequence length="123" mass="13619">MTQTTQQQYVDGFLLSVPADKVEAYRAIASKAGEIWKEHGALDYRECVGDDLEIPGLASFRTASNAREGEVVVFAWIVYESKAERDRINAAVMADPRLDCDAAKDIFDCARMACGGFNTLVHR</sequence>
<dbReference type="Proteomes" id="UP000216913">
    <property type="component" value="Unassembled WGS sequence"/>
</dbReference>
<accession>A0A261TYN8</accession>
<dbReference type="AlphaFoldDB" id="A0A261TYN8"/>
<dbReference type="SUPFAM" id="SSF54909">
    <property type="entry name" value="Dimeric alpha+beta barrel"/>
    <property type="match status" value="1"/>
</dbReference>